<comment type="similarity">
    <text evidence="1 12">Belongs to the helicase family. DnaB subfamily.</text>
</comment>
<dbReference type="InterPro" id="IPR016136">
    <property type="entry name" value="DNA_helicase_N/primase_C"/>
</dbReference>
<comment type="caution">
    <text evidence="15">The sequence shown here is derived from an EMBL/GenBank/DDBJ whole genome shotgun (WGS) entry which is preliminary data.</text>
</comment>
<sequence length="487" mass="55151">MPLERIPPHNLEAEQCLLGSILLEKEIMTRVIDRIAFEDFYHDIHRMIFEAMLHLYERHEPIDLLTLGNRLEEMGTLKQIGGRTALVELSNMVSTSGNAIHYAEIIQKKATLRRLLSAASQITELGFDENQDVDLVLDRAEQQLFTVSKKFLKTTFTDIKAILSGSFERIDELHREHGKLRGVPTGFVQLDHLLAGLQKSDLVILAARPSVGKTSLALDIARSVAVEAKIPVGIFSLEMSKEQLVDRMICAQAGIDVWRFRTGRLSEREDDFSRINHAFGVLAEAPIYIDDSPGINVMQLRSKARRLQSEQGLGLIVIDYLQLMQGRHRASNSDNRVQEISEISRSLKEIARELNIPVLALSQLSRAVEQSRPAIPKLSHLRDSGSIEQDADVVLFIYRKTADRNYREEDIPLEERRIAEIHIAKHRNGPTGLIRLFFDAERTSFRNLEMHRTNESPITHASAESLPVPEMTRSQLPPPPIEPIDLV</sequence>
<feature type="domain" description="SF4 helicase" evidence="14">
    <location>
        <begin position="176"/>
        <end position="452"/>
    </location>
</feature>
<dbReference type="PROSITE" id="PS51199">
    <property type="entry name" value="SF4_HELICASE"/>
    <property type="match status" value="1"/>
</dbReference>
<evidence type="ECO:0000259" key="14">
    <source>
        <dbReference type="PROSITE" id="PS51199"/>
    </source>
</evidence>
<keyword evidence="7 12" id="KW-0067">ATP-binding</keyword>
<organism evidence="15 16">
    <name type="scientific">Candidatus Uhrbacteria bacterium CG_4_9_14_3_um_filter_36_7</name>
    <dbReference type="NCBI Taxonomy" id="1975033"/>
    <lineage>
        <taxon>Bacteria</taxon>
        <taxon>Candidatus Uhriibacteriota</taxon>
    </lineage>
</organism>
<evidence type="ECO:0000256" key="3">
    <source>
        <dbReference type="ARBA" id="ARBA00022705"/>
    </source>
</evidence>
<dbReference type="SMART" id="SM00382">
    <property type="entry name" value="AAA"/>
    <property type="match status" value="1"/>
</dbReference>
<evidence type="ECO:0000256" key="5">
    <source>
        <dbReference type="ARBA" id="ARBA00022801"/>
    </source>
</evidence>
<keyword evidence="2 12" id="KW-0639">Primosome</keyword>
<dbReference type="NCBIfam" id="TIGR00665">
    <property type="entry name" value="DnaB"/>
    <property type="match status" value="1"/>
</dbReference>
<dbReference type="InterPro" id="IPR036185">
    <property type="entry name" value="DNA_heli_DnaB-like_N_sf"/>
</dbReference>
<gene>
    <name evidence="15" type="primary">dnaB</name>
    <name evidence="15" type="ORF">CO172_03340</name>
</gene>
<evidence type="ECO:0000256" key="2">
    <source>
        <dbReference type="ARBA" id="ARBA00022515"/>
    </source>
</evidence>
<dbReference type="EC" id="5.6.2.3" evidence="11 12"/>
<dbReference type="NCBIfam" id="NF004384">
    <property type="entry name" value="PRK05748.1"/>
    <property type="match status" value="1"/>
</dbReference>
<evidence type="ECO:0000313" key="15">
    <source>
        <dbReference type="EMBL" id="PJA46961.1"/>
    </source>
</evidence>
<dbReference type="SUPFAM" id="SSF52540">
    <property type="entry name" value="P-loop containing nucleoside triphosphate hydrolases"/>
    <property type="match status" value="1"/>
</dbReference>
<dbReference type="SUPFAM" id="SSF48024">
    <property type="entry name" value="N-terminal domain of DnaB helicase"/>
    <property type="match status" value="1"/>
</dbReference>
<dbReference type="PANTHER" id="PTHR30153">
    <property type="entry name" value="REPLICATIVE DNA HELICASE DNAB"/>
    <property type="match status" value="1"/>
</dbReference>
<keyword evidence="6 12" id="KW-0347">Helicase</keyword>
<dbReference type="EMBL" id="PFWS01000052">
    <property type="protein sequence ID" value="PJA46961.1"/>
    <property type="molecule type" value="Genomic_DNA"/>
</dbReference>
<dbReference type="GO" id="GO:0006269">
    <property type="term" value="P:DNA replication, synthesis of primer"/>
    <property type="evidence" value="ECO:0007669"/>
    <property type="project" value="UniProtKB-UniRule"/>
</dbReference>
<dbReference type="Pfam" id="PF03796">
    <property type="entry name" value="DnaB_C"/>
    <property type="match status" value="1"/>
</dbReference>
<dbReference type="AlphaFoldDB" id="A0A2M7XGG2"/>
<dbReference type="InterPro" id="IPR007694">
    <property type="entry name" value="DNA_helicase_DnaB-like_C"/>
</dbReference>
<evidence type="ECO:0000256" key="10">
    <source>
        <dbReference type="ARBA" id="ARBA00048954"/>
    </source>
</evidence>
<evidence type="ECO:0000313" key="16">
    <source>
        <dbReference type="Proteomes" id="UP000229749"/>
    </source>
</evidence>
<evidence type="ECO:0000256" key="6">
    <source>
        <dbReference type="ARBA" id="ARBA00022806"/>
    </source>
</evidence>
<name>A0A2M7XGG2_9BACT</name>
<dbReference type="Gene3D" id="3.40.50.300">
    <property type="entry name" value="P-loop containing nucleotide triphosphate hydrolases"/>
    <property type="match status" value="1"/>
</dbReference>
<evidence type="ECO:0000256" key="13">
    <source>
        <dbReference type="SAM" id="MobiDB-lite"/>
    </source>
</evidence>
<evidence type="ECO:0000256" key="11">
    <source>
        <dbReference type="NCBIfam" id="TIGR00665"/>
    </source>
</evidence>
<dbReference type="Gene3D" id="1.10.860.10">
    <property type="entry name" value="DNAb Helicase, Chain A"/>
    <property type="match status" value="1"/>
</dbReference>
<evidence type="ECO:0000256" key="4">
    <source>
        <dbReference type="ARBA" id="ARBA00022741"/>
    </source>
</evidence>
<evidence type="ECO:0000256" key="9">
    <source>
        <dbReference type="ARBA" id="ARBA00023235"/>
    </source>
</evidence>
<keyword evidence="3 12" id="KW-0235">DNA replication</keyword>
<keyword evidence="5 12" id="KW-0378">Hydrolase</keyword>
<dbReference type="FunFam" id="1.10.860.10:FF:000001">
    <property type="entry name" value="Replicative DNA helicase"/>
    <property type="match status" value="1"/>
</dbReference>
<dbReference type="InterPro" id="IPR007692">
    <property type="entry name" value="DNA_helicase_DnaB"/>
</dbReference>
<evidence type="ECO:0000256" key="1">
    <source>
        <dbReference type="ARBA" id="ARBA00008428"/>
    </source>
</evidence>
<protein>
    <recommendedName>
        <fullName evidence="11 12">Replicative DNA helicase</fullName>
        <ecNumber evidence="11 12">5.6.2.3</ecNumber>
    </recommendedName>
</protein>
<accession>A0A2M7XGG2</accession>
<comment type="catalytic activity">
    <reaction evidence="10 12">
        <text>ATP + H2O = ADP + phosphate + H(+)</text>
        <dbReference type="Rhea" id="RHEA:13065"/>
        <dbReference type="ChEBI" id="CHEBI:15377"/>
        <dbReference type="ChEBI" id="CHEBI:15378"/>
        <dbReference type="ChEBI" id="CHEBI:30616"/>
        <dbReference type="ChEBI" id="CHEBI:43474"/>
        <dbReference type="ChEBI" id="CHEBI:456216"/>
        <dbReference type="EC" id="5.6.2.3"/>
    </reaction>
</comment>
<evidence type="ECO:0000256" key="12">
    <source>
        <dbReference type="RuleBase" id="RU362085"/>
    </source>
</evidence>
<dbReference type="GO" id="GO:0016887">
    <property type="term" value="F:ATP hydrolysis activity"/>
    <property type="evidence" value="ECO:0007669"/>
    <property type="project" value="RHEA"/>
</dbReference>
<dbReference type="CDD" id="cd00984">
    <property type="entry name" value="DnaB_C"/>
    <property type="match status" value="1"/>
</dbReference>
<dbReference type="GO" id="GO:1990077">
    <property type="term" value="C:primosome complex"/>
    <property type="evidence" value="ECO:0007669"/>
    <property type="project" value="UniProtKB-UniRule"/>
</dbReference>
<reference evidence="16" key="1">
    <citation type="submission" date="2017-09" db="EMBL/GenBank/DDBJ databases">
        <title>Depth-based differentiation of microbial function through sediment-hosted aquifers and enrichment of novel symbionts in the deep terrestrial subsurface.</title>
        <authorList>
            <person name="Probst A.J."/>
            <person name="Ladd B."/>
            <person name="Jarett J.K."/>
            <person name="Geller-Mcgrath D.E."/>
            <person name="Sieber C.M.K."/>
            <person name="Emerson J.B."/>
            <person name="Anantharaman K."/>
            <person name="Thomas B.C."/>
            <person name="Malmstrom R."/>
            <person name="Stieglmeier M."/>
            <person name="Klingl A."/>
            <person name="Woyke T."/>
            <person name="Ryan C.M."/>
            <person name="Banfield J.F."/>
        </authorList>
    </citation>
    <scope>NUCLEOTIDE SEQUENCE [LARGE SCALE GENOMIC DNA]</scope>
</reference>
<evidence type="ECO:0000256" key="7">
    <source>
        <dbReference type="ARBA" id="ARBA00022840"/>
    </source>
</evidence>
<dbReference type="GO" id="GO:0003677">
    <property type="term" value="F:DNA binding"/>
    <property type="evidence" value="ECO:0007669"/>
    <property type="project" value="UniProtKB-UniRule"/>
</dbReference>
<dbReference type="InterPro" id="IPR007693">
    <property type="entry name" value="DNA_helicase_DnaB-like_N"/>
</dbReference>
<proteinExistence type="inferred from homology"/>
<feature type="compositionally biased region" description="Pro residues" evidence="13">
    <location>
        <begin position="476"/>
        <end position="487"/>
    </location>
</feature>
<dbReference type="GO" id="GO:0005524">
    <property type="term" value="F:ATP binding"/>
    <property type="evidence" value="ECO:0007669"/>
    <property type="project" value="UniProtKB-UniRule"/>
</dbReference>
<dbReference type="InterPro" id="IPR003593">
    <property type="entry name" value="AAA+_ATPase"/>
</dbReference>
<dbReference type="Proteomes" id="UP000229749">
    <property type="component" value="Unassembled WGS sequence"/>
</dbReference>
<dbReference type="Pfam" id="PF00772">
    <property type="entry name" value="DnaB"/>
    <property type="match status" value="1"/>
</dbReference>
<evidence type="ECO:0000256" key="8">
    <source>
        <dbReference type="ARBA" id="ARBA00023125"/>
    </source>
</evidence>
<dbReference type="PANTHER" id="PTHR30153:SF2">
    <property type="entry name" value="REPLICATIVE DNA HELICASE"/>
    <property type="match status" value="1"/>
</dbReference>
<dbReference type="GO" id="GO:0005829">
    <property type="term" value="C:cytosol"/>
    <property type="evidence" value="ECO:0007669"/>
    <property type="project" value="TreeGrafter"/>
</dbReference>
<keyword evidence="8 12" id="KW-0238">DNA-binding</keyword>
<comment type="function">
    <text evidence="12">The main replicative DNA helicase, it participates in initiation and elongation during chromosome replication. Travels ahead of the DNA replisome, separating dsDNA into templates for DNA synthesis. A processive ATP-dependent 5'-3' DNA helicase it has DNA-dependent ATPase activity.</text>
</comment>
<dbReference type="InterPro" id="IPR027417">
    <property type="entry name" value="P-loop_NTPase"/>
</dbReference>
<keyword evidence="9" id="KW-0413">Isomerase</keyword>
<dbReference type="GO" id="GO:0043139">
    <property type="term" value="F:5'-3' DNA helicase activity"/>
    <property type="evidence" value="ECO:0007669"/>
    <property type="project" value="UniProtKB-EC"/>
</dbReference>
<feature type="region of interest" description="Disordered" evidence="13">
    <location>
        <begin position="450"/>
        <end position="487"/>
    </location>
</feature>
<keyword evidence="4 12" id="KW-0547">Nucleotide-binding</keyword>